<dbReference type="EMBL" id="BARU01033027">
    <property type="protein sequence ID" value="GAH63070.1"/>
    <property type="molecule type" value="Genomic_DNA"/>
</dbReference>
<feature type="non-terminal residue" evidence="1">
    <location>
        <position position="31"/>
    </location>
</feature>
<sequence>MLGLPFWIGESYLEEASQVKNEVKEGERRKL</sequence>
<gene>
    <name evidence="1" type="ORF">S03H2_52005</name>
</gene>
<proteinExistence type="predicted"/>
<accession>X1I188</accession>
<comment type="caution">
    <text evidence="1">The sequence shown here is derived from an EMBL/GenBank/DDBJ whole genome shotgun (WGS) entry which is preliminary data.</text>
</comment>
<reference evidence="1" key="1">
    <citation type="journal article" date="2014" name="Front. Microbiol.">
        <title>High frequency of phylogenetically diverse reductive dehalogenase-homologous genes in deep subseafloor sedimentary metagenomes.</title>
        <authorList>
            <person name="Kawai M."/>
            <person name="Futagami T."/>
            <person name="Toyoda A."/>
            <person name="Takaki Y."/>
            <person name="Nishi S."/>
            <person name="Hori S."/>
            <person name="Arai W."/>
            <person name="Tsubouchi T."/>
            <person name="Morono Y."/>
            <person name="Uchiyama I."/>
            <person name="Ito T."/>
            <person name="Fujiyama A."/>
            <person name="Inagaki F."/>
            <person name="Takami H."/>
        </authorList>
    </citation>
    <scope>NUCLEOTIDE SEQUENCE</scope>
    <source>
        <strain evidence="1">Expedition CK06-06</strain>
    </source>
</reference>
<dbReference type="AlphaFoldDB" id="X1I188"/>
<evidence type="ECO:0000313" key="1">
    <source>
        <dbReference type="EMBL" id="GAH63070.1"/>
    </source>
</evidence>
<organism evidence="1">
    <name type="scientific">marine sediment metagenome</name>
    <dbReference type="NCBI Taxonomy" id="412755"/>
    <lineage>
        <taxon>unclassified sequences</taxon>
        <taxon>metagenomes</taxon>
        <taxon>ecological metagenomes</taxon>
    </lineage>
</organism>
<name>X1I188_9ZZZZ</name>
<protein>
    <submittedName>
        <fullName evidence="1">Uncharacterized protein</fullName>
    </submittedName>
</protein>